<dbReference type="GO" id="GO:1904047">
    <property type="term" value="F:S-adenosyl-L-methionine binding"/>
    <property type="evidence" value="ECO:0007669"/>
    <property type="project" value="UniProtKB-UniRule"/>
</dbReference>
<proteinExistence type="inferred from homology"/>
<dbReference type="SFLD" id="SFLDG01386">
    <property type="entry name" value="main_SPASM_domain-containing"/>
    <property type="match status" value="1"/>
</dbReference>
<dbReference type="HAMAP" id="MF_01225_B">
    <property type="entry name" value="MoaA_B"/>
    <property type="match status" value="1"/>
</dbReference>
<evidence type="ECO:0000256" key="5">
    <source>
        <dbReference type="ARBA" id="ARBA00022741"/>
    </source>
</evidence>
<feature type="binding site" evidence="12">
    <location>
        <position position="29"/>
    </location>
    <ligand>
        <name>[4Fe-4S] cluster</name>
        <dbReference type="ChEBI" id="CHEBI:49883"/>
        <label>1</label>
        <note>4Fe-4S-S-AdoMet</note>
    </ligand>
</feature>
<dbReference type="SFLD" id="SFLDS00029">
    <property type="entry name" value="Radical_SAM"/>
    <property type="match status" value="1"/>
</dbReference>
<evidence type="ECO:0000256" key="11">
    <source>
        <dbReference type="ARBA" id="ARBA00048697"/>
    </source>
</evidence>
<sequence length="324" mass="36883">MGLIDQWHRQLSYLRVSITDRCNLRCIYCRTGPSFQMLSHKDILSYEEILGVIQAGIYLGIKKVRITGGEPLVRRGVFDFLKELSYMTDLEDISFTSNGILLERHIQDIVNARINRINISLDTLNPEKYFAITGANRWHRVWKGLIAAYDAGIDPIKLNVVAMKGINDDEWVALAQLTQQYPFWVRFIELMPVGHSDLFSQRWVSAETIKNSIEKHLGPLTPVKRQSHDGPAERFKLTNGLGEIGFIHAISHHFCQTCNRLRLTANGFLRACLLSDQQIDIRTTIRKGGTDEEIQQLLITAVNNKPMSHPIRISCNDQMVNIGG</sequence>
<evidence type="ECO:0000256" key="12">
    <source>
        <dbReference type="HAMAP-Rule" id="MF_01225"/>
    </source>
</evidence>
<keyword evidence="8 12" id="KW-0342">GTP-binding</keyword>
<keyword evidence="4 12" id="KW-0479">Metal-binding</keyword>
<dbReference type="GO" id="GO:0006777">
    <property type="term" value="P:Mo-molybdopterin cofactor biosynthetic process"/>
    <property type="evidence" value="ECO:0007669"/>
    <property type="project" value="UniProtKB-UniRule"/>
</dbReference>
<comment type="catalytic activity">
    <reaction evidence="11 12">
        <text>GTP + AH2 + S-adenosyl-L-methionine = (8S)-3',8-cyclo-7,8-dihydroguanosine 5'-triphosphate + 5'-deoxyadenosine + L-methionine + A + H(+)</text>
        <dbReference type="Rhea" id="RHEA:49576"/>
        <dbReference type="ChEBI" id="CHEBI:13193"/>
        <dbReference type="ChEBI" id="CHEBI:15378"/>
        <dbReference type="ChEBI" id="CHEBI:17319"/>
        <dbReference type="ChEBI" id="CHEBI:17499"/>
        <dbReference type="ChEBI" id="CHEBI:37565"/>
        <dbReference type="ChEBI" id="CHEBI:57844"/>
        <dbReference type="ChEBI" id="CHEBI:59789"/>
        <dbReference type="ChEBI" id="CHEBI:131766"/>
        <dbReference type="EC" id="4.1.99.22"/>
    </reaction>
</comment>
<dbReference type="SUPFAM" id="SSF102114">
    <property type="entry name" value="Radical SAM enzymes"/>
    <property type="match status" value="1"/>
</dbReference>
<dbReference type="GO" id="GO:0051539">
    <property type="term" value="F:4 iron, 4 sulfur cluster binding"/>
    <property type="evidence" value="ECO:0007669"/>
    <property type="project" value="UniProtKB-UniRule"/>
</dbReference>
<keyword evidence="3 12" id="KW-0949">S-adenosyl-L-methionine</keyword>
<comment type="caution">
    <text evidence="14">The sequence shown here is derived from an EMBL/GenBank/DDBJ whole genome shotgun (WGS) entry which is preliminary data.</text>
</comment>
<dbReference type="InterPro" id="IPR013483">
    <property type="entry name" value="MoaA"/>
</dbReference>
<dbReference type="InterPro" id="IPR010505">
    <property type="entry name" value="MoaA_twitch"/>
</dbReference>
<dbReference type="Proteomes" id="UP000189670">
    <property type="component" value="Unassembled WGS sequence"/>
</dbReference>
<dbReference type="GO" id="GO:0005525">
    <property type="term" value="F:GTP binding"/>
    <property type="evidence" value="ECO:0007669"/>
    <property type="project" value="UniProtKB-UniRule"/>
</dbReference>
<dbReference type="InterPro" id="IPR000385">
    <property type="entry name" value="MoaA_NifB_PqqE_Fe-S-bd_CS"/>
</dbReference>
<feature type="binding site" evidence="12">
    <location>
        <position position="22"/>
    </location>
    <ligand>
        <name>[4Fe-4S] cluster</name>
        <dbReference type="ChEBI" id="CHEBI:49883"/>
        <label>1</label>
        <note>4Fe-4S-S-AdoMet</note>
    </ligand>
</feature>
<feature type="domain" description="Radical SAM core" evidence="13">
    <location>
        <begin position="6"/>
        <end position="229"/>
    </location>
</feature>
<dbReference type="SFLD" id="SFLDG01067">
    <property type="entry name" value="SPASM/twitch_domain_containing"/>
    <property type="match status" value="1"/>
</dbReference>
<comment type="similarity">
    <text evidence="12">Belongs to the radical SAM superfamily. MoaA family.</text>
</comment>
<feature type="binding site" evidence="12">
    <location>
        <position position="15"/>
    </location>
    <ligand>
        <name>GTP</name>
        <dbReference type="ChEBI" id="CHEBI:37565"/>
    </ligand>
</feature>
<dbReference type="InterPro" id="IPR007197">
    <property type="entry name" value="rSAM"/>
</dbReference>
<dbReference type="UniPathway" id="UPA00344"/>
<dbReference type="EMBL" id="ATBP01000141">
    <property type="protein sequence ID" value="ETR72500.1"/>
    <property type="molecule type" value="Genomic_DNA"/>
</dbReference>
<dbReference type="GO" id="GO:0061798">
    <property type="term" value="F:GTP 3',8'-cyclase activity"/>
    <property type="evidence" value="ECO:0007669"/>
    <property type="project" value="UniProtKB-UniRule"/>
</dbReference>
<evidence type="ECO:0000256" key="10">
    <source>
        <dbReference type="ARBA" id="ARBA00023239"/>
    </source>
</evidence>
<dbReference type="AlphaFoldDB" id="A0A1V1PCG6"/>
<feature type="binding site" evidence="12">
    <location>
        <position position="258"/>
    </location>
    <ligand>
        <name>[4Fe-4S] cluster</name>
        <dbReference type="ChEBI" id="CHEBI:49883"/>
        <label>2</label>
        <note>4Fe-4S-substrate</note>
    </ligand>
</feature>
<evidence type="ECO:0000313" key="14">
    <source>
        <dbReference type="EMBL" id="ETR72500.1"/>
    </source>
</evidence>
<keyword evidence="6 12" id="KW-0408">Iron</keyword>
<feature type="binding site" evidence="12">
    <location>
        <position position="69"/>
    </location>
    <ligand>
        <name>S-adenosyl-L-methionine</name>
        <dbReference type="ChEBI" id="CHEBI:59789"/>
    </ligand>
</feature>
<dbReference type="EC" id="4.1.99.22" evidence="1 12"/>
<keyword evidence="10 12" id="KW-0456">Lyase</keyword>
<comment type="function">
    <text evidence="12">Catalyzes the cyclization of GTP to (8S)-3',8-cyclo-7,8-dihydroguanosine 5'-triphosphate.</text>
</comment>
<keyword evidence="5 12" id="KW-0547">Nucleotide-binding</keyword>
<protein>
    <recommendedName>
        <fullName evidence="1 12">GTP 3',8-cyclase</fullName>
        <ecNumber evidence="1 12">4.1.99.22</ecNumber>
    </recommendedName>
    <alternativeName>
        <fullName evidence="12">Molybdenum cofactor biosynthesis protein A</fullName>
    </alternativeName>
</protein>
<dbReference type="GO" id="GO:0046872">
    <property type="term" value="F:metal ion binding"/>
    <property type="evidence" value="ECO:0007669"/>
    <property type="project" value="UniProtKB-KW"/>
</dbReference>
<comment type="cofactor">
    <cofactor evidence="12">
        <name>[4Fe-4S] cluster</name>
        <dbReference type="ChEBI" id="CHEBI:49883"/>
    </cofactor>
    <text evidence="12">Binds 2 [4Fe-4S] clusters. Binds 1 [4Fe-4S] cluster coordinated with 3 cysteines and an exchangeable S-adenosyl-L-methionine and 1 [4Fe-4S] cluster coordinated with 3 cysteines and the GTP-derived substrate.</text>
</comment>
<feature type="binding site" evidence="12">
    <location>
        <position position="26"/>
    </location>
    <ligand>
        <name>[4Fe-4S] cluster</name>
        <dbReference type="ChEBI" id="CHEBI:49883"/>
        <label>1</label>
        <note>4Fe-4S-S-AdoMet</note>
    </ligand>
</feature>
<dbReference type="InterPro" id="IPR040064">
    <property type="entry name" value="MoaA-like"/>
</dbReference>
<dbReference type="PROSITE" id="PS01305">
    <property type="entry name" value="MOAA_NIFB_PQQE"/>
    <property type="match status" value="1"/>
</dbReference>
<comment type="subunit">
    <text evidence="12">Monomer and homodimer.</text>
</comment>
<accession>A0A1V1PCG6</accession>
<evidence type="ECO:0000256" key="4">
    <source>
        <dbReference type="ARBA" id="ARBA00022723"/>
    </source>
</evidence>
<dbReference type="SFLD" id="SFLDG01383">
    <property type="entry name" value="cyclic_pyranopterin_phosphate"/>
    <property type="match status" value="1"/>
</dbReference>
<organism evidence="14 15">
    <name type="scientific">Candidatus Magnetoglobus multicellularis str. Araruama</name>
    <dbReference type="NCBI Taxonomy" id="890399"/>
    <lineage>
        <taxon>Bacteria</taxon>
        <taxon>Pseudomonadati</taxon>
        <taxon>Thermodesulfobacteriota</taxon>
        <taxon>Desulfobacteria</taxon>
        <taxon>Desulfobacterales</taxon>
        <taxon>Desulfobacteraceae</taxon>
        <taxon>Candidatus Magnetoglobus</taxon>
    </lineage>
</organism>
<evidence type="ECO:0000256" key="7">
    <source>
        <dbReference type="ARBA" id="ARBA00023014"/>
    </source>
</evidence>
<dbReference type="InterPro" id="IPR013785">
    <property type="entry name" value="Aldolase_TIM"/>
</dbReference>
<evidence type="ECO:0000256" key="9">
    <source>
        <dbReference type="ARBA" id="ARBA00023150"/>
    </source>
</evidence>
<dbReference type="Pfam" id="PF06463">
    <property type="entry name" value="Mob_synth_C"/>
    <property type="match status" value="1"/>
</dbReference>
<dbReference type="CDD" id="cd21117">
    <property type="entry name" value="Twitch_MoaA"/>
    <property type="match status" value="1"/>
</dbReference>
<dbReference type="PROSITE" id="PS51918">
    <property type="entry name" value="RADICAL_SAM"/>
    <property type="match status" value="1"/>
</dbReference>
<dbReference type="InterPro" id="IPR050105">
    <property type="entry name" value="MoCo_biosynth_MoaA/MoaC"/>
</dbReference>
<keyword evidence="9 12" id="KW-0501">Molybdenum cofactor biosynthesis</keyword>
<evidence type="ECO:0000256" key="6">
    <source>
        <dbReference type="ARBA" id="ARBA00023004"/>
    </source>
</evidence>
<evidence type="ECO:0000256" key="8">
    <source>
        <dbReference type="ARBA" id="ARBA00023134"/>
    </source>
</evidence>
<evidence type="ECO:0000313" key="15">
    <source>
        <dbReference type="Proteomes" id="UP000189670"/>
    </source>
</evidence>
<feature type="binding site" evidence="12">
    <location>
        <position position="96"/>
    </location>
    <ligand>
        <name>GTP</name>
        <dbReference type="ChEBI" id="CHEBI:37565"/>
    </ligand>
</feature>
<comment type="pathway">
    <text evidence="12">Cofactor biosynthesis; molybdopterin biosynthesis.</text>
</comment>
<feature type="binding site" evidence="12">
    <location>
        <begin position="260"/>
        <end position="262"/>
    </location>
    <ligand>
        <name>GTP</name>
        <dbReference type="ChEBI" id="CHEBI:37565"/>
    </ligand>
</feature>
<dbReference type="PANTHER" id="PTHR22960:SF0">
    <property type="entry name" value="MOLYBDENUM COFACTOR BIOSYNTHESIS PROTEIN 1"/>
    <property type="match status" value="1"/>
</dbReference>
<dbReference type="CDD" id="cd01335">
    <property type="entry name" value="Radical_SAM"/>
    <property type="match status" value="1"/>
</dbReference>
<dbReference type="Gene3D" id="3.20.20.70">
    <property type="entry name" value="Aldolase class I"/>
    <property type="match status" value="1"/>
</dbReference>
<evidence type="ECO:0000256" key="2">
    <source>
        <dbReference type="ARBA" id="ARBA00022485"/>
    </source>
</evidence>
<dbReference type="NCBIfam" id="TIGR02666">
    <property type="entry name" value="moaA"/>
    <property type="match status" value="1"/>
</dbReference>
<dbReference type="GO" id="GO:0061799">
    <property type="term" value="F:cyclic pyranopterin monophosphate synthase activity"/>
    <property type="evidence" value="ECO:0007669"/>
    <property type="project" value="TreeGrafter"/>
</dbReference>
<feature type="binding site" evidence="12">
    <location>
        <position position="157"/>
    </location>
    <ligand>
        <name>GTP</name>
        <dbReference type="ChEBI" id="CHEBI:37565"/>
    </ligand>
</feature>
<feature type="binding site" evidence="12">
    <location>
        <position position="255"/>
    </location>
    <ligand>
        <name>[4Fe-4S] cluster</name>
        <dbReference type="ChEBI" id="CHEBI:49883"/>
        <label>2</label>
        <note>4Fe-4S-substrate</note>
    </ligand>
</feature>
<keyword evidence="7 12" id="KW-0411">Iron-sulfur</keyword>
<feature type="binding site" evidence="12">
    <location>
        <position position="272"/>
    </location>
    <ligand>
        <name>[4Fe-4S] cluster</name>
        <dbReference type="ChEBI" id="CHEBI:49883"/>
        <label>2</label>
        <note>4Fe-4S-substrate</note>
    </ligand>
</feature>
<evidence type="ECO:0000256" key="1">
    <source>
        <dbReference type="ARBA" id="ARBA00012167"/>
    </source>
</evidence>
<feature type="binding site" evidence="12">
    <location>
        <position position="191"/>
    </location>
    <ligand>
        <name>S-adenosyl-L-methionine</name>
        <dbReference type="ChEBI" id="CHEBI:59789"/>
    </ligand>
</feature>
<dbReference type="Pfam" id="PF04055">
    <property type="entry name" value="Radical_SAM"/>
    <property type="match status" value="1"/>
</dbReference>
<feature type="binding site" evidence="12">
    <location>
        <position position="120"/>
    </location>
    <ligand>
        <name>S-adenosyl-L-methionine</name>
        <dbReference type="ChEBI" id="CHEBI:59789"/>
    </ligand>
</feature>
<dbReference type="SMART" id="SM00729">
    <property type="entry name" value="Elp3"/>
    <property type="match status" value="1"/>
</dbReference>
<dbReference type="InterPro" id="IPR006638">
    <property type="entry name" value="Elp3/MiaA/NifB-like_rSAM"/>
</dbReference>
<dbReference type="InterPro" id="IPR058240">
    <property type="entry name" value="rSAM_sf"/>
</dbReference>
<gene>
    <name evidence="12 14" type="primary">moaA</name>
    <name evidence="14" type="ORF">OMM_01668</name>
</gene>
<dbReference type="NCBIfam" id="NF001199">
    <property type="entry name" value="PRK00164.2-1"/>
    <property type="match status" value="1"/>
</dbReference>
<evidence type="ECO:0000256" key="3">
    <source>
        <dbReference type="ARBA" id="ARBA00022691"/>
    </source>
</evidence>
<reference evidence="15" key="1">
    <citation type="submission" date="2012-11" db="EMBL/GenBank/DDBJ databases">
        <authorList>
            <person name="Lucero-Rivera Y.E."/>
            <person name="Tovar-Ramirez D."/>
        </authorList>
    </citation>
    <scope>NUCLEOTIDE SEQUENCE [LARGE SCALE GENOMIC DNA]</scope>
    <source>
        <strain evidence="15">Araruama</strain>
    </source>
</reference>
<feature type="binding site" evidence="12">
    <location>
        <position position="28"/>
    </location>
    <ligand>
        <name>S-adenosyl-L-methionine</name>
        <dbReference type="ChEBI" id="CHEBI:59789"/>
    </ligand>
</feature>
<dbReference type="PANTHER" id="PTHR22960">
    <property type="entry name" value="MOLYBDOPTERIN COFACTOR SYNTHESIS PROTEIN A"/>
    <property type="match status" value="1"/>
</dbReference>
<feature type="binding site" evidence="12">
    <location>
        <position position="65"/>
    </location>
    <ligand>
        <name>GTP</name>
        <dbReference type="ChEBI" id="CHEBI:37565"/>
    </ligand>
</feature>
<name>A0A1V1PCG6_9BACT</name>
<keyword evidence="2 12" id="KW-0004">4Fe-4S</keyword>
<evidence type="ECO:0000259" key="13">
    <source>
        <dbReference type="PROSITE" id="PS51918"/>
    </source>
</evidence>